<dbReference type="STRING" id="443218.AS9A_0581"/>
<keyword evidence="2" id="KW-1185">Reference proteome</keyword>
<reference evidence="1 2" key="1">
    <citation type="journal article" date="2011" name="J. Bacteriol.">
        <title>Complete genome sequence of Amycolicicoccus subflavus DQS3-9A1T, an actinomycete isolated from crude oil-polluted soil.</title>
        <authorList>
            <person name="Cai M."/>
            <person name="Chen W.M."/>
            <person name="Nie Y."/>
            <person name="Chi C.Q."/>
            <person name="Wang Y.N."/>
            <person name="Tang Y.Q."/>
            <person name="Li G.Y."/>
            <person name="Wu X.L."/>
        </authorList>
    </citation>
    <scope>NUCLEOTIDE SEQUENCE [LARGE SCALE GENOMIC DNA]</scope>
    <source>
        <strain evidence="2">DSM 45089 / DQS3-9A1</strain>
    </source>
</reference>
<evidence type="ECO:0000313" key="2">
    <source>
        <dbReference type="Proteomes" id="UP000009235"/>
    </source>
</evidence>
<dbReference type="HOGENOM" id="CLU_142302_3_0_11"/>
<accession>F6EJI7</accession>
<name>F6EJI7_HOYSD</name>
<dbReference type="EMBL" id="CP002786">
    <property type="protein sequence ID" value="AEF39036.1"/>
    <property type="molecule type" value="Genomic_DNA"/>
</dbReference>
<protein>
    <submittedName>
        <fullName evidence="1">Putative gas vesicle synthesis protein GvpO</fullName>
    </submittedName>
</protein>
<dbReference type="InterPro" id="IPR008634">
    <property type="entry name" value="Gas-vesicle_GvpO"/>
</dbReference>
<gene>
    <name evidence="1" type="primary">gvpO</name>
    <name evidence="1" type="ordered locus">AS9A_0581</name>
</gene>
<evidence type="ECO:0000313" key="1">
    <source>
        <dbReference type="EMBL" id="AEF39036.1"/>
    </source>
</evidence>
<organism evidence="1 2">
    <name type="scientific">Hoyosella subflava (strain DSM 45089 / JCM 17490 / NBRC 109087 / DQS3-9A1)</name>
    <name type="common">Amycolicicoccus subflavus</name>
    <dbReference type="NCBI Taxonomy" id="443218"/>
    <lineage>
        <taxon>Bacteria</taxon>
        <taxon>Bacillati</taxon>
        <taxon>Actinomycetota</taxon>
        <taxon>Actinomycetes</taxon>
        <taxon>Mycobacteriales</taxon>
        <taxon>Hoyosellaceae</taxon>
        <taxon>Hoyosella</taxon>
    </lineage>
</organism>
<dbReference type="GO" id="GO:0031412">
    <property type="term" value="P:gas vesicle organization"/>
    <property type="evidence" value="ECO:0007669"/>
    <property type="project" value="InterPro"/>
</dbReference>
<dbReference type="Proteomes" id="UP000009235">
    <property type="component" value="Chromosome"/>
</dbReference>
<proteinExistence type="predicted"/>
<sequence>MAARLLAELTGKEPQGVTSLAPADEGWEVEVEVVEDHRVPSSADILSLYEIQIDQEGNLLSWRRTRRYPRGRGDEAQ</sequence>
<dbReference type="Pfam" id="PF05800">
    <property type="entry name" value="GvpO"/>
    <property type="match status" value="1"/>
</dbReference>
<dbReference type="eggNOG" id="ENOG50334QT">
    <property type="taxonomic scope" value="Bacteria"/>
</dbReference>
<dbReference type="AlphaFoldDB" id="F6EJI7"/>
<dbReference type="KEGG" id="asd:AS9A_0581"/>